<evidence type="ECO:0000313" key="1">
    <source>
        <dbReference type="EMBL" id="GFY54165.1"/>
    </source>
</evidence>
<dbReference type="AlphaFoldDB" id="A0A8X7C3I0"/>
<sequence>MPQTDSPYLILSQRSPTTFEVANLEDPDIPIGVYHTSALRLHQDQSSKPLTPLRKRGRLRKTFWPLAEAKKSVPPSVGSVSVVDVLLLHECVPFYVILCPFCSQPQNKGFGHQGSCLHLDIANKHLHSHTLRRFTI</sequence>
<organism evidence="1 2">
    <name type="scientific">Trichonephila inaurata madagascariensis</name>
    <dbReference type="NCBI Taxonomy" id="2747483"/>
    <lineage>
        <taxon>Eukaryota</taxon>
        <taxon>Metazoa</taxon>
        <taxon>Ecdysozoa</taxon>
        <taxon>Arthropoda</taxon>
        <taxon>Chelicerata</taxon>
        <taxon>Arachnida</taxon>
        <taxon>Araneae</taxon>
        <taxon>Araneomorphae</taxon>
        <taxon>Entelegynae</taxon>
        <taxon>Araneoidea</taxon>
        <taxon>Nephilidae</taxon>
        <taxon>Trichonephila</taxon>
        <taxon>Trichonephila inaurata</taxon>
    </lineage>
</organism>
<proteinExistence type="predicted"/>
<accession>A0A8X7C3I0</accession>
<dbReference type="OrthoDB" id="6431787at2759"/>
<comment type="caution">
    <text evidence="1">The sequence shown here is derived from an EMBL/GenBank/DDBJ whole genome shotgun (WGS) entry which is preliminary data.</text>
</comment>
<evidence type="ECO:0000313" key="2">
    <source>
        <dbReference type="Proteomes" id="UP000886998"/>
    </source>
</evidence>
<keyword evidence="2" id="KW-1185">Reference proteome</keyword>
<dbReference type="EMBL" id="BMAV01009742">
    <property type="protein sequence ID" value="GFY54165.1"/>
    <property type="molecule type" value="Genomic_DNA"/>
</dbReference>
<protein>
    <submittedName>
        <fullName evidence="1">Uncharacterized protein</fullName>
    </submittedName>
</protein>
<reference evidence="1" key="1">
    <citation type="submission" date="2020-08" db="EMBL/GenBank/DDBJ databases">
        <title>Multicomponent nature underlies the extraordinary mechanical properties of spider dragline silk.</title>
        <authorList>
            <person name="Kono N."/>
            <person name="Nakamura H."/>
            <person name="Mori M."/>
            <person name="Yoshida Y."/>
            <person name="Ohtoshi R."/>
            <person name="Malay A.D."/>
            <person name="Moran D.A.P."/>
            <person name="Tomita M."/>
            <person name="Numata K."/>
            <person name="Arakawa K."/>
        </authorList>
    </citation>
    <scope>NUCLEOTIDE SEQUENCE</scope>
</reference>
<name>A0A8X7C3I0_9ARAC</name>
<dbReference type="Proteomes" id="UP000886998">
    <property type="component" value="Unassembled WGS sequence"/>
</dbReference>
<gene>
    <name evidence="1" type="ORF">TNIN_437131</name>
</gene>